<dbReference type="KEGG" id="ttq:NIES37_41680"/>
<dbReference type="Gene3D" id="3.40.1440.10">
    <property type="entry name" value="GIY-YIG endonuclease"/>
    <property type="match status" value="1"/>
</dbReference>
<organism evidence="2 3">
    <name type="scientific">Tolypothrix tenuis PCC 7101</name>
    <dbReference type="NCBI Taxonomy" id="231146"/>
    <lineage>
        <taxon>Bacteria</taxon>
        <taxon>Bacillati</taxon>
        <taxon>Cyanobacteriota</taxon>
        <taxon>Cyanophyceae</taxon>
        <taxon>Nostocales</taxon>
        <taxon>Tolypothrichaceae</taxon>
        <taxon>Tolypothrix</taxon>
    </lineage>
</organism>
<feature type="domain" description="GIY-YIG" evidence="1">
    <location>
        <begin position="1"/>
        <end position="84"/>
    </location>
</feature>
<keyword evidence="3" id="KW-1185">Reference proteome</keyword>
<name>A0A1Z4N357_9CYAN</name>
<dbReference type="InterPro" id="IPR000305">
    <property type="entry name" value="GIY-YIG_endonuc"/>
</dbReference>
<dbReference type="AlphaFoldDB" id="A0A1Z4N357"/>
<dbReference type="RefSeq" id="WP_190445722.1">
    <property type="nucleotide sequence ID" value="NZ_CAWNJS010000001.1"/>
</dbReference>
<dbReference type="InterPro" id="IPR035901">
    <property type="entry name" value="GIY-YIG_endonuc_sf"/>
</dbReference>
<reference evidence="2 3" key="1">
    <citation type="submission" date="2017-06" db="EMBL/GenBank/DDBJ databases">
        <title>Genome sequencing of cyanobaciteial culture collection at National Institute for Environmental Studies (NIES).</title>
        <authorList>
            <person name="Hirose Y."/>
            <person name="Shimura Y."/>
            <person name="Fujisawa T."/>
            <person name="Nakamura Y."/>
            <person name="Kawachi M."/>
        </authorList>
    </citation>
    <scope>NUCLEOTIDE SEQUENCE [LARGE SCALE GENOMIC DNA]</scope>
    <source>
        <strain evidence="2 3">NIES-37</strain>
    </source>
</reference>
<evidence type="ECO:0000259" key="1">
    <source>
        <dbReference type="PROSITE" id="PS50164"/>
    </source>
</evidence>
<dbReference type="Proteomes" id="UP000218785">
    <property type="component" value="Chromosome"/>
</dbReference>
<sequence length="84" mass="10057">MTNKVNGRRYIGYSENIESRFEANKRELQRGSFGKDYQQFIDDYQQFGEEAFMFGIIEVTANQPSLMSKRSEQWKQMIQPEYNQ</sequence>
<protein>
    <recommendedName>
        <fullName evidence="1">GIY-YIG domain-containing protein</fullName>
    </recommendedName>
</protein>
<dbReference type="PROSITE" id="PS50164">
    <property type="entry name" value="GIY_YIG"/>
    <property type="match status" value="1"/>
</dbReference>
<proteinExistence type="predicted"/>
<accession>A0A1Z4N357</accession>
<dbReference type="EMBL" id="AP018248">
    <property type="protein sequence ID" value="BAZ00180.1"/>
    <property type="molecule type" value="Genomic_DNA"/>
</dbReference>
<evidence type="ECO:0000313" key="2">
    <source>
        <dbReference type="EMBL" id="BAZ00180.1"/>
    </source>
</evidence>
<gene>
    <name evidence="2" type="ORF">NIES37_41680</name>
</gene>
<evidence type="ECO:0000313" key="3">
    <source>
        <dbReference type="Proteomes" id="UP000218785"/>
    </source>
</evidence>
<dbReference type="SUPFAM" id="SSF82771">
    <property type="entry name" value="GIY-YIG endonuclease"/>
    <property type="match status" value="1"/>
</dbReference>